<dbReference type="EMBL" id="QGKY02001925">
    <property type="protein sequence ID" value="KAF2549438.1"/>
    <property type="molecule type" value="Genomic_DNA"/>
</dbReference>
<dbReference type="SUPFAM" id="SSF51197">
    <property type="entry name" value="Clavaminate synthase-like"/>
    <property type="match status" value="1"/>
</dbReference>
<dbReference type="AlphaFoldDB" id="A0A8S9GZ87"/>
<evidence type="ECO:0000313" key="1">
    <source>
        <dbReference type="EMBL" id="KAF2549438.1"/>
    </source>
</evidence>
<gene>
    <name evidence="1" type="ORF">F2Q70_00022909</name>
</gene>
<proteinExistence type="predicted"/>
<sequence length="71" mass="8248">MSIGKYKSAQHRATMDKEKTRMSWPVFVESSLDHESGPLPELITGDDNAPKFKPFVYKDYKFRKLKKLALD</sequence>
<evidence type="ECO:0008006" key="2">
    <source>
        <dbReference type="Google" id="ProtNLM"/>
    </source>
</evidence>
<reference evidence="1" key="1">
    <citation type="submission" date="2019-12" db="EMBL/GenBank/DDBJ databases">
        <title>Genome sequencing and annotation of Brassica cretica.</title>
        <authorList>
            <person name="Studholme D.J."/>
            <person name="Sarris P.F."/>
        </authorList>
    </citation>
    <scope>NUCLEOTIDE SEQUENCE</scope>
    <source>
        <strain evidence="1">PFS-102/07</strain>
        <tissue evidence="1">Leaf</tissue>
    </source>
</reference>
<organism evidence="1">
    <name type="scientific">Brassica cretica</name>
    <name type="common">Mustard</name>
    <dbReference type="NCBI Taxonomy" id="69181"/>
    <lineage>
        <taxon>Eukaryota</taxon>
        <taxon>Viridiplantae</taxon>
        <taxon>Streptophyta</taxon>
        <taxon>Embryophyta</taxon>
        <taxon>Tracheophyta</taxon>
        <taxon>Spermatophyta</taxon>
        <taxon>Magnoliopsida</taxon>
        <taxon>eudicotyledons</taxon>
        <taxon>Gunneridae</taxon>
        <taxon>Pentapetalae</taxon>
        <taxon>rosids</taxon>
        <taxon>malvids</taxon>
        <taxon>Brassicales</taxon>
        <taxon>Brassicaceae</taxon>
        <taxon>Brassiceae</taxon>
        <taxon>Brassica</taxon>
    </lineage>
</organism>
<accession>A0A8S9GZ87</accession>
<protein>
    <recommendedName>
        <fullName evidence="2">Isopenicillin N synthase-like Fe(2+) 2OG dioxygenase domain-containing protein</fullName>
    </recommendedName>
</protein>
<dbReference type="InterPro" id="IPR027443">
    <property type="entry name" value="IPNS-like_sf"/>
</dbReference>
<dbReference type="Gene3D" id="2.60.120.330">
    <property type="entry name" value="B-lactam Antibiotic, Isopenicillin N Synthase, Chain"/>
    <property type="match status" value="1"/>
</dbReference>
<name>A0A8S9GZ87_BRACR</name>
<comment type="caution">
    <text evidence="1">The sequence shown here is derived from an EMBL/GenBank/DDBJ whole genome shotgun (WGS) entry which is preliminary data.</text>
</comment>